<feature type="repeat" description="WD" evidence="3">
    <location>
        <begin position="276"/>
        <end position="317"/>
    </location>
</feature>
<dbReference type="EMBL" id="NIDE01000014">
    <property type="protein sequence ID" value="OWK37907.1"/>
    <property type="molecule type" value="Genomic_DNA"/>
</dbReference>
<keyword evidence="1 3" id="KW-0853">WD repeat</keyword>
<dbReference type="Pfam" id="PF00400">
    <property type="entry name" value="WD40"/>
    <property type="match status" value="3"/>
</dbReference>
<dbReference type="Gene3D" id="2.130.10.10">
    <property type="entry name" value="YVTN repeat-like/Quinoprotein amine dehydrogenase"/>
    <property type="match status" value="2"/>
</dbReference>
<dbReference type="CDD" id="cd00200">
    <property type="entry name" value="WD40"/>
    <property type="match status" value="1"/>
</dbReference>
<gene>
    <name evidence="4" type="ORF">FRUB_07027</name>
</gene>
<evidence type="ECO:0000256" key="1">
    <source>
        <dbReference type="ARBA" id="ARBA00022574"/>
    </source>
</evidence>
<dbReference type="InterPro" id="IPR001680">
    <property type="entry name" value="WD40_rpt"/>
</dbReference>
<protein>
    <submittedName>
        <fullName evidence="4">High-affnity carbon uptake protein Hat/HatR</fullName>
    </submittedName>
</protein>
<dbReference type="PROSITE" id="PS00678">
    <property type="entry name" value="WD_REPEATS_1"/>
    <property type="match status" value="1"/>
</dbReference>
<comment type="caution">
    <text evidence="4">The sequence shown here is derived from an EMBL/GenBank/DDBJ whole genome shotgun (WGS) entry which is preliminary data.</text>
</comment>
<dbReference type="PROSITE" id="PS51257">
    <property type="entry name" value="PROKAR_LIPOPROTEIN"/>
    <property type="match status" value="1"/>
</dbReference>
<organism evidence="4 5">
    <name type="scientific">Fimbriiglobus ruber</name>
    <dbReference type="NCBI Taxonomy" id="1908690"/>
    <lineage>
        <taxon>Bacteria</taxon>
        <taxon>Pseudomonadati</taxon>
        <taxon>Planctomycetota</taxon>
        <taxon>Planctomycetia</taxon>
        <taxon>Gemmatales</taxon>
        <taxon>Gemmataceae</taxon>
        <taxon>Fimbriiglobus</taxon>
    </lineage>
</organism>
<accession>A0A225DP20</accession>
<evidence type="ECO:0000313" key="5">
    <source>
        <dbReference type="Proteomes" id="UP000214646"/>
    </source>
</evidence>
<evidence type="ECO:0000256" key="2">
    <source>
        <dbReference type="ARBA" id="ARBA00022737"/>
    </source>
</evidence>
<dbReference type="PROSITE" id="PS50294">
    <property type="entry name" value="WD_REPEATS_REGION"/>
    <property type="match status" value="1"/>
</dbReference>
<dbReference type="PANTHER" id="PTHR19879">
    <property type="entry name" value="TRANSCRIPTION INITIATION FACTOR TFIID"/>
    <property type="match status" value="1"/>
</dbReference>
<dbReference type="InterPro" id="IPR019775">
    <property type="entry name" value="WD40_repeat_CS"/>
</dbReference>
<evidence type="ECO:0000256" key="3">
    <source>
        <dbReference type="PROSITE-ProRule" id="PRU00221"/>
    </source>
</evidence>
<sequence length="414" mass="44967">MRSNRVGRYLACGGVFVVALLCSCQVAELRDKWGVYVGDHPMSGKTMRNLDGVTSVGYTPDGGRVLVGGYRVVPWDHLEWAFVFDASTFQELFSPPPPRPDDKLYRSRANRVVVDPQNRFIITAGIQTQQVYRSPSLCILGITGMGQGQSFGEIKVWDAKTFQLVHNLRGPAQQFCDVAVSPDGKMLAAVNSTNGLLDSPGAQTIWFWNLDSGKLVTSFHGHKHLETEPDKPPHWGGVITTAVAFSPDGRTVVTAGHDGRICLWDAANEFHELDGFEAHTSGVARLAYFPDGRHLASASDDGTAVIWDLKTRKPAHTLLLKNRGPLLVDVAVSPDGKTLATADNVEVRLWDAATGTAVETLSLPYPAPSCVAFSPDGKYLAIGFDSLFTKKNGGGSDGVIQWVLADHKLREPTK</sequence>
<keyword evidence="2" id="KW-0677">Repeat</keyword>
<dbReference type="AlphaFoldDB" id="A0A225DP20"/>
<keyword evidence="5" id="KW-1185">Reference proteome</keyword>
<dbReference type="SUPFAM" id="SSF50998">
    <property type="entry name" value="Quinoprotein alcohol dehydrogenase-like"/>
    <property type="match status" value="1"/>
</dbReference>
<dbReference type="RefSeq" id="WP_143393641.1">
    <property type="nucleotide sequence ID" value="NZ_NIDE01000014.1"/>
</dbReference>
<dbReference type="InterPro" id="IPR011047">
    <property type="entry name" value="Quinoprotein_ADH-like_sf"/>
</dbReference>
<name>A0A225DP20_9BACT</name>
<feature type="repeat" description="WD" evidence="3">
    <location>
        <begin position="241"/>
        <end position="265"/>
    </location>
</feature>
<reference evidence="5" key="1">
    <citation type="submission" date="2017-06" db="EMBL/GenBank/DDBJ databases">
        <title>Genome analysis of Fimbriiglobus ruber SP5, the first member of the order Planctomycetales with confirmed chitinolytic capability.</title>
        <authorList>
            <person name="Ravin N.V."/>
            <person name="Rakitin A.L."/>
            <person name="Ivanova A.A."/>
            <person name="Beletsky A.V."/>
            <person name="Kulichevskaya I.S."/>
            <person name="Mardanov A.V."/>
            <person name="Dedysh S.N."/>
        </authorList>
    </citation>
    <scope>NUCLEOTIDE SEQUENCE [LARGE SCALE GENOMIC DNA]</scope>
    <source>
        <strain evidence="5">SP5</strain>
    </source>
</reference>
<proteinExistence type="predicted"/>
<dbReference type="OrthoDB" id="251024at2"/>
<dbReference type="InterPro" id="IPR015943">
    <property type="entry name" value="WD40/YVTN_repeat-like_dom_sf"/>
</dbReference>
<evidence type="ECO:0000313" key="4">
    <source>
        <dbReference type="EMBL" id="OWK37907.1"/>
    </source>
</evidence>
<dbReference type="PROSITE" id="PS50082">
    <property type="entry name" value="WD_REPEATS_2"/>
    <property type="match status" value="2"/>
</dbReference>
<dbReference type="Proteomes" id="UP000214646">
    <property type="component" value="Unassembled WGS sequence"/>
</dbReference>
<dbReference type="SMART" id="SM00320">
    <property type="entry name" value="WD40"/>
    <property type="match status" value="6"/>
</dbReference>
<dbReference type="PANTHER" id="PTHR19879:SF9">
    <property type="entry name" value="TRANSCRIPTION INITIATION FACTOR TFIID SUBUNIT 5"/>
    <property type="match status" value="1"/>
</dbReference>